<sequence length="284" mass="31027">MLCGIHPPSNHHQHRFLRSFRSHKSLRQHSHDDSISSTTSTVYPFYPDEMHPRRHRPSDASSLACPSLEPSSRRPSTASGSSDVSIDWDPLRLNPPNLAPGSPPPLLHDVFADMSLTSSTSPTPSKLRHAHSSQVLRAPPPPPSQPQPSPRHAQQQQQQQPPPTFNTVIYSGFDFGFPNAPSPPTTTTPPTYSRRQRAPSLTPSIASSECSLVSGSASSLDEQLEEGLCLGLAPPPAPRARPRPQRDGEGEAEEFIRRGAWKRRGIVFGMPGEGVAGEEETFEI</sequence>
<feature type="compositionally biased region" description="Low complexity" evidence="1">
    <location>
        <begin position="73"/>
        <end position="82"/>
    </location>
</feature>
<organism evidence="2 3">
    <name type="scientific">Staphylotrichum tortipilum</name>
    <dbReference type="NCBI Taxonomy" id="2831512"/>
    <lineage>
        <taxon>Eukaryota</taxon>
        <taxon>Fungi</taxon>
        <taxon>Dikarya</taxon>
        <taxon>Ascomycota</taxon>
        <taxon>Pezizomycotina</taxon>
        <taxon>Sordariomycetes</taxon>
        <taxon>Sordariomycetidae</taxon>
        <taxon>Sordariales</taxon>
        <taxon>Chaetomiaceae</taxon>
        <taxon>Staphylotrichum</taxon>
    </lineage>
</organism>
<protein>
    <submittedName>
        <fullName evidence="2">Uncharacterized protein</fullName>
    </submittedName>
</protein>
<evidence type="ECO:0000313" key="3">
    <source>
        <dbReference type="Proteomes" id="UP001303889"/>
    </source>
</evidence>
<gene>
    <name evidence="2" type="ORF">C8A05DRAFT_15628</name>
</gene>
<name>A0AAN6MJZ5_9PEZI</name>
<evidence type="ECO:0000256" key="1">
    <source>
        <dbReference type="SAM" id="MobiDB-lite"/>
    </source>
</evidence>
<comment type="caution">
    <text evidence="2">The sequence shown here is derived from an EMBL/GenBank/DDBJ whole genome shotgun (WGS) entry which is preliminary data.</text>
</comment>
<reference evidence="2" key="2">
    <citation type="submission" date="2023-05" db="EMBL/GenBank/DDBJ databases">
        <authorList>
            <consortium name="Lawrence Berkeley National Laboratory"/>
            <person name="Steindorff A."/>
            <person name="Hensen N."/>
            <person name="Bonometti L."/>
            <person name="Westerberg I."/>
            <person name="Brannstrom I.O."/>
            <person name="Guillou S."/>
            <person name="Cros-Aarteil S."/>
            <person name="Calhoun S."/>
            <person name="Haridas S."/>
            <person name="Kuo A."/>
            <person name="Mondo S."/>
            <person name="Pangilinan J."/>
            <person name="Riley R."/>
            <person name="Labutti K."/>
            <person name="Andreopoulos B."/>
            <person name="Lipzen A."/>
            <person name="Chen C."/>
            <person name="Yanf M."/>
            <person name="Daum C."/>
            <person name="Ng V."/>
            <person name="Clum A."/>
            <person name="Ohm R."/>
            <person name="Martin F."/>
            <person name="Silar P."/>
            <person name="Natvig D."/>
            <person name="Lalanne C."/>
            <person name="Gautier V."/>
            <person name="Ament-Velasquez S.L."/>
            <person name="Kruys A."/>
            <person name="Hutchinson M.I."/>
            <person name="Powell A.J."/>
            <person name="Barry K."/>
            <person name="Miller A.N."/>
            <person name="Grigoriev I.V."/>
            <person name="Debuchy R."/>
            <person name="Gladieux P."/>
            <person name="Thoren M.H."/>
            <person name="Johannesson H."/>
        </authorList>
    </citation>
    <scope>NUCLEOTIDE SEQUENCE</scope>
    <source>
        <strain evidence="2">CBS 103.79</strain>
    </source>
</reference>
<dbReference type="AlphaFoldDB" id="A0AAN6MJZ5"/>
<accession>A0AAN6MJZ5</accession>
<reference evidence="2" key="1">
    <citation type="journal article" date="2023" name="Mol. Phylogenet. Evol.">
        <title>Genome-scale phylogeny and comparative genomics of the fungal order Sordariales.</title>
        <authorList>
            <person name="Hensen N."/>
            <person name="Bonometti L."/>
            <person name="Westerberg I."/>
            <person name="Brannstrom I.O."/>
            <person name="Guillou S."/>
            <person name="Cros-Aarteil S."/>
            <person name="Calhoun S."/>
            <person name="Haridas S."/>
            <person name="Kuo A."/>
            <person name="Mondo S."/>
            <person name="Pangilinan J."/>
            <person name="Riley R."/>
            <person name="LaButti K."/>
            <person name="Andreopoulos B."/>
            <person name="Lipzen A."/>
            <person name="Chen C."/>
            <person name="Yan M."/>
            <person name="Daum C."/>
            <person name="Ng V."/>
            <person name="Clum A."/>
            <person name="Steindorff A."/>
            <person name="Ohm R.A."/>
            <person name="Martin F."/>
            <person name="Silar P."/>
            <person name="Natvig D.O."/>
            <person name="Lalanne C."/>
            <person name="Gautier V."/>
            <person name="Ament-Velasquez S.L."/>
            <person name="Kruys A."/>
            <person name="Hutchinson M.I."/>
            <person name="Powell A.J."/>
            <person name="Barry K."/>
            <person name="Miller A.N."/>
            <person name="Grigoriev I.V."/>
            <person name="Debuchy R."/>
            <person name="Gladieux P."/>
            <person name="Hiltunen Thoren M."/>
            <person name="Johannesson H."/>
        </authorList>
    </citation>
    <scope>NUCLEOTIDE SEQUENCE</scope>
    <source>
        <strain evidence="2">CBS 103.79</strain>
    </source>
</reference>
<feature type="compositionally biased region" description="Low complexity" evidence="1">
    <location>
        <begin position="115"/>
        <end position="125"/>
    </location>
</feature>
<feature type="compositionally biased region" description="Low complexity" evidence="1">
    <location>
        <begin position="150"/>
        <end position="159"/>
    </location>
</feature>
<proteinExistence type="predicted"/>
<feature type="region of interest" description="Disordered" evidence="1">
    <location>
        <begin position="24"/>
        <end position="206"/>
    </location>
</feature>
<feature type="compositionally biased region" description="Pro residues" evidence="1">
    <location>
        <begin position="97"/>
        <end position="106"/>
    </location>
</feature>
<dbReference type="Proteomes" id="UP001303889">
    <property type="component" value="Unassembled WGS sequence"/>
</dbReference>
<feature type="region of interest" description="Disordered" evidence="1">
    <location>
        <begin position="229"/>
        <end position="252"/>
    </location>
</feature>
<feature type="compositionally biased region" description="Pro residues" evidence="1">
    <location>
        <begin position="138"/>
        <end position="149"/>
    </location>
</feature>
<keyword evidence="3" id="KW-1185">Reference proteome</keyword>
<dbReference type="EMBL" id="MU855519">
    <property type="protein sequence ID" value="KAK3902287.1"/>
    <property type="molecule type" value="Genomic_DNA"/>
</dbReference>
<evidence type="ECO:0000313" key="2">
    <source>
        <dbReference type="EMBL" id="KAK3902287.1"/>
    </source>
</evidence>